<dbReference type="OrthoDB" id="10498020at2759"/>
<evidence type="ECO:0000313" key="3">
    <source>
        <dbReference type="Proteomes" id="UP000038009"/>
    </source>
</evidence>
<feature type="region of interest" description="Disordered" evidence="1">
    <location>
        <begin position="699"/>
        <end position="732"/>
    </location>
</feature>
<feature type="compositionally biased region" description="Polar residues" evidence="1">
    <location>
        <begin position="19"/>
        <end position="44"/>
    </location>
</feature>
<dbReference type="Proteomes" id="UP000038009">
    <property type="component" value="Unassembled WGS sequence"/>
</dbReference>
<dbReference type="AlphaFoldDB" id="A0A0N1IAG5"/>
<organism evidence="2 3">
    <name type="scientific">Leptomonas seymouri</name>
    <dbReference type="NCBI Taxonomy" id="5684"/>
    <lineage>
        <taxon>Eukaryota</taxon>
        <taxon>Discoba</taxon>
        <taxon>Euglenozoa</taxon>
        <taxon>Kinetoplastea</taxon>
        <taxon>Metakinetoplastina</taxon>
        <taxon>Trypanosomatida</taxon>
        <taxon>Trypanosomatidae</taxon>
        <taxon>Leishmaniinae</taxon>
        <taxon>Leptomonas</taxon>
    </lineage>
</organism>
<name>A0A0N1IAG5_LEPSE</name>
<protein>
    <submittedName>
        <fullName evidence="2">Uncharacterized protein</fullName>
    </submittedName>
</protein>
<dbReference type="VEuPathDB" id="TriTrypDB:Lsey_0004_0610"/>
<feature type="compositionally biased region" description="Low complexity" evidence="1">
    <location>
        <begin position="702"/>
        <end position="724"/>
    </location>
</feature>
<sequence length="997" mass="105972">MHYTSESPDDALQEPSHKVGTSQKHSVNCSDDTSPASFTPSSHDLVLTESSNPVISYFRHLLTQSDDEVPTDAKDLSGTGTQRQLQRRHEGAGAATSARATPSHRARRHRLQVAIVGESESGRTTLCNSLEGAAEHRTCNPLVVSGQAATLDMSTSVLSVQTYDVPHGESADTPGDEVLPRSPLRGRKDVLEVTVVDSGPAPLSKGSGTAAVMAADVILLCFPLYRIKQVVPLQNKGSLGLLRSAMPTEAFIHMRDVQLLTKLLVLLSSRCDVASSAQSSTLPSLFLVGTFHDVLKDTTVAATHTILRALQSICDRAQQRSPSILAVMDVFAVSATQATAVLLASGKQVALRNVWCLLLQRAAALQAPRGPSATAVSLNRRRPSHEPFISLSALCHLLGHPNRLQTLSSGMRQINNSNGSPCLLDVSGYTALGSSECQKVASEEMIAEDARVTSLVVDFISQLKARKRVWMLPLPKLWCVAYALGMQTREQLYLVLRQMEAAGEVSLLGRALCYTQESLLGACGVTNETVCLCPALTQVSYSILYVYVDWMANRERRHLQRCLRNVELDSCALRDPKKLAARGTFPLPLLRCLAVALGLKKSSPSEAAELLIAALVGSDVAYLAHDCSSDASSAHPLRGTSFIAPSAFPRDALQPPLLSSSVSPPSSARSRGVEGLSSTREAITTSPLPLHTIVLSPASADSSATRSAPGTASPASTTADGAPSFTPSAADPLTDAEYRSGFSPSSTVAQLTSLFLLGELTSCVATSPSAPSSVPSQSASQRANRSARAAPHLTSADDCVVLVVPSLQPSVLCPDVITRHVLACASRTESCASSAQALRSSIVLLRIDPFPYDLIALLTCRVASVALRVERSYSNAVLLSFDIAQLFCPSTDDAPLFQRKGGPATKLTADGCCFLFCVPPPEDTDSCSTVLHLVCFADSAVRVARLEFALCTELRMFLLQRLSGVAVAQEYAAEYMEGSTGGCATVADLIRSLDDVA</sequence>
<gene>
    <name evidence="2" type="ORF">ABL78_0333</name>
</gene>
<feature type="region of interest" description="Disordered" evidence="1">
    <location>
        <begin position="1"/>
        <end position="44"/>
    </location>
</feature>
<evidence type="ECO:0000256" key="1">
    <source>
        <dbReference type="SAM" id="MobiDB-lite"/>
    </source>
</evidence>
<feature type="region of interest" description="Disordered" evidence="1">
    <location>
        <begin position="768"/>
        <end position="787"/>
    </location>
</feature>
<feature type="region of interest" description="Disordered" evidence="1">
    <location>
        <begin position="67"/>
        <end position="106"/>
    </location>
</feature>
<accession>A0A0N1IAG5</accession>
<keyword evidence="3" id="KW-1185">Reference proteome</keyword>
<dbReference type="OMA" id="AYALGMQ"/>
<feature type="region of interest" description="Disordered" evidence="1">
    <location>
        <begin position="655"/>
        <end position="682"/>
    </location>
</feature>
<evidence type="ECO:0000313" key="2">
    <source>
        <dbReference type="EMBL" id="KPI90573.1"/>
    </source>
</evidence>
<feature type="compositionally biased region" description="Low complexity" evidence="1">
    <location>
        <begin position="655"/>
        <end position="667"/>
    </location>
</feature>
<comment type="caution">
    <text evidence="2">The sequence shown here is derived from an EMBL/GenBank/DDBJ whole genome shotgun (WGS) entry which is preliminary data.</text>
</comment>
<reference evidence="2 3" key="1">
    <citation type="journal article" date="2015" name="PLoS Pathog.">
        <title>Leptomonas seymouri: Adaptations to the Dixenous Life Cycle Analyzed by Genome Sequencing, Transcriptome Profiling and Co-infection with Leishmania donovani.</title>
        <authorList>
            <person name="Kraeva N."/>
            <person name="Butenko A."/>
            <person name="Hlavacova J."/>
            <person name="Kostygov A."/>
            <person name="Myskova J."/>
            <person name="Grybchuk D."/>
            <person name="Lestinova T."/>
            <person name="Votypka J."/>
            <person name="Volf P."/>
            <person name="Opperdoes F."/>
            <person name="Flegontov P."/>
            <person name="Lukes J."/>
            <person name="Yurchenko V."/>
        </authorList>
    </citation>
    <scope>NUCLEOTIDE SEQUENCE [LARGE SCALE GENOMIC DNA]</scope>
    <source>
        <strain evidence="2 3">ATCC 30220</strain>
    </source>
</reference>
<dbReference type="EMBL" id="LJSK01000004">
    <property type="protein sequence ID" value="KPI90573.1"/>
    <property type="molecule type" value="Genomic_DNA"/>
</dbReference>
<proteinExistence type="predicted"/>